<keyword evidence="3" id="KW-1185">Reference proteome</keyword>
<dbReference type="Proteomes" id="UP000319818">
    <property type="component" value="Unassembled WGS sequence"/>
</dbReference>
<gene>
    <name evidence="2" type="ORF">FB388_6308</name>
</gene>
<feature type="region of interest" description="Disordered" evidence="1">
    <location>
        <begin position="49"/>
        <end position="87"/>
    </location>
</feature>
<reference evidence="2 3" key="1">
    <citation type="submission" date="2019-06" db="EMBL/GenBank/DDBJ databases">
        <title>Sequencing the genomes of 1000 actinobacteria strains.</title>
        <authorList>
            <person name="Klenk H.-P."/>
        </authorList>
    </citation>
    <scope>NUCLEOTIDE SEQUENCE [LARGE SCALE GENOMIC DNA]</scope>
    <source>
        <strain evidence="2 3">DSM 45511</strain>
    </source>
</reference>
<evidence type="ECO:0000256" key="1">
    <source>
        <dbReference type="SAM" id="MobiDB-lite"/>
    </source>
</evidence>
<feature type="compositionally biased region" description="Pro residues" evidence="1">
    <location>
        <begin position="51"/>
        <end position="62"/>
    </location>
</feature>
<feature type="region of interest" description="Disordered" evidence="1">
    <location>
        <begin position="227"/>
        <end position="264"/>
    </location>
</feature>
<proteinExistence type="predicted"/>
<name>A0A543FYY9_9PSEU</name>
<sequence length="264" mass="27891">MTAVARFRLFGRSPEPAAAGPVGERPPEALSAYPGTAWGAAAWPANGPAVWGPPPVADPPTEPRGFAPVPAQRPAWHPTPAPDPDPAEAAALAGAFAVDYLSWDEEDPARRGQVLLGYLAAASGDPSRIGWNGEGRQRADFALPGRVRPDGEGRVLVDVRVRVTPYRPVGEHDARTSAQDVDREQMGVPAVAPAPTGRGWRSLASRWVRLSVPVVLERGRLAVDAWEETLGEDGPPPPAPATATAREHTLAEDDPLAELPGGQR</sequence>
<organism evidence="2 3">
    <name type="scientific">Pseudonocardia cypriaca</name>
    <dbReference type="NCBI Taxonomy" id="882449"/>
    <lineage>
        <taxon>Bacteria</taxon>
        <taxon>Bacillati</taxon>
        <taxon>Actinomycetota</taxon>
        <taxon>Actinomycetes</taxon>
        <taxon>Pseudonocardiales</taxon>
        <taxon>Pseudonocardiaceae</taxon>
        <taxon>Pseudonocardia</taxon>
    </lineage>
</organism>
<dbReference type="AlphaFoldDB" id="A0A543FYY9"/>
<dbReference type="OrthoDB" id="3577409at2"/>
<dbReference type="RefSeq" id="WP_142105801.1">
    <property type="nucleotide sequence ID" value="NZ_VFPH01000002.1"/>
</dbReference>
<evidence type="ECO:0000313" key="2">
    <source>
        <dbReference type="EMBL" id="TQM39056.1"/>
    </source>
</evidence>
<evidence type="ECO:0000313" key="3">
    <source>
        <dbReference type="Proteomes" id="UP000319818"/>
    </source>
</evidence>
<dbReference type="EMBL" id="VFPH01000002">
    <property type="protein sequence ID" value="TQM39056.1"/>
    <property type="molecule type" value="Genomic_DNA"/>
</dbReference>
<accession>A0A543FYY9</accession>
<comment type="caution">
    <text evidence="2">The sequence shown here is derived from an EMBL/GenBank/DDBJ whole genome shotgun (WGS) entry which is preliminary data.</text>
</comment>
<protein>
    <submittedName>
        <fullName evidence="2">Uncharacterized protein</fullName>
    </submittedName>
</protein>